<evidence type="ECO:0000256" key="1">
    <source>
        <dbReference type="SAM" id="Phobius"/>
    </source>
</evidence>
<comment type="caution">
    <text evidence="2">The sequence shown here is derived from an EMBL/GenBank/DDBJ whole genome shotgun (WGS) entry which is preliminary data.</text>
</comment>
<feature type="transmembrane region" description="Helical" evidence="1">
    <location>
        <begin position="44"/>
        <end position="62"/>
    </location>
</feature>
<keyword evidence="1" id="KW-0812">Transmembrane</keyword>
<organism evidence="2 3">
    <name type="scientific">Mycobacterium pinniadriaticum</name>
    <dbReference type="NCBI Taxonomy" id="2994102"/>
    <lineage>
        <taxon>Bacteria</taxon>
        <taxon>Bacillati</taxon>
        <taxon>Actinomycetota</taxon>
        <taxon>Actinomycetes</taxon>
        <taxon>Mycobacteriales</taxon>
        <taxon>Mycobacteriaceae</taxon>
        <taxon>Mycobacterium</taxon>
    </lineage>
</organism>
<dbReference type="RefSeq" id="WP_265995158.1">
    <property type="nucleotide sequence ID" value="NZ_JAPJDN010000002.1"/>
</dbReference>
<feature type="transmembrane region" description="Helical" evidence="1">
    <location>
        <begin position="12"/>
        <end position="32"/>
    </location>
</feature>
<gene>
    <name evidence="2" type="ORF">ORI27_03730</name>
</gene>
<dbReference type="EMBL" id="JAPJDO010000002">
    <property type="protein sequence ID" value="MCX2935795.1"/>
    <property type="molecule type" value="Genomic_DNA"/>
</dbReference>
<name>A0ABT3S8G8_9MYCO</name>
<reference evidence="2 3" key="1">
    <citation type="submission" date="2022-11" db="EMBL/GenBank/DDBJ databases">
        <title>Mycobacterium sp. nov.</title>
        <authorList>
            <person name="Papic B."/>
            <person name="Spicic S."/>
            <person name="Duvnjak S."/>
        </authorList>
    </citation>
    <scope>NUCLEOTIDE SEQUENCE [LARGE SCALE GENOMIC DNA]</scope>
    <source>
        <strain evidence="2 3">CVI_P4</strain>
    </source>
</reference>
<keyword evidence="1" id="KW-0472">Membrane</keyword>
<accession>A0ABT3S8G8</accession>
<keyword evidence="1" id="KW-1133">Transmembrane helix</keyword>
<dbReference type="Proteomes" id="UP001300745">
    <property type="component" value="Unassembled WGS sequence"/>
</dbReference>
<sequence>MTVFGLRIPREALIRTGYLVVGIKFGTLWLAQGTSSPWEHALRLVALMAIVMTVATAVRWWAARLGRPVAHHPIGRFLMAKMALVAMAVAAGLALENSVSNVDLWVGLGIAAVVAVVGPLIHPWLINGAPAEPDTTNAAVAAV</sequence>
<evidence type="ECO:0000313" key="2">
    <source>
        <dbReference type="EMBL" id="MCX2935795.1"/>
    </source>
</evidence>
<keyword evidence="3" id="KW-1185">Reference proteome</keyword>
<proteinExistence type="predicted"/>
<evidence type="ECO:0000313" key="3">
    <source>
        <dbReference type="Proteomes" id="UP001300745"/>
    </source>
</evidence>
<feature type="transmembrane region" description="Helical" evidence="1">
    <location>
        <begin position="74"/>
        <end position="93"/>
    </location>
</feature>
<feature type="transmembrane region" description="Helical" evidence="1">
    <location>
        <begin position="105"/>
        <end position="126"/>
    </location>
</feature>
<protein>
    <submittedName>
        <fullName evidence="2">Uncharacterized protein</fullName>
    </submittedName>
</protein>